<comment type="caution">
    <text evidence="2">The sequence shown here is derived from an EMBL/GenBank/DDBJ whole genome shotgun (WGS) entry which is preliminary data.</text>
</comment>
<dbReference type="AlphaFoldDB" id="A0A9W8A7D8"/>
<evidence type="ECO:0000313" key="3">
    <source>
        <dbReference type="Proteomes" id="UP001150538"/>
    </source>
</evidence>
<dbReference type="EMBL" id="JANBPU010000010">
    <property type="protein sequence ID" value="KAJ1920699.1"/>
    <property type="molecule type" value="Genomic_DNA"/>
</dbReference>
<feature type="compositionally biased region" description="Low complexity" evidence="1">
    <location>
        <begin position="30"/>
        <end position="65"/>
    </location>
</feature>
<gene>
    <name evidence="2" type="ORF">H4219_001098</name>
</gene>
<evidence type="ECO:0000256" key="1">
    <source>
        <dbReference type="SAM" id="MobiDB-lite"/>
    </source>
</evidence>
<evidence type="ECO:0000313" key="2">
    <source>
        <dbReference type="EMBL" id="KAJ1920699.1"/>
    </source>
</evidence>
<dbReference type="Proteomes" id="UP001150538">
    <property type="component" value="Unassembled WGS sequence"/>
</dbReference>
<dbReference type="OrthoDB" id="5582505at2759"/>
<protein>
    <submittedName>
        <fullName evidence="2">Uncharacterized protein</fullName>
    </submittedName>
</protein>
<name>A0A9W8A7D8_9FUNG</name>
<feature type="region of interest" description="Disordered" evidence="1">
    <location>
        <begin position="246"/>
        <end position="277"/>
    </location>
</feature>
<feature type="region of interest" description="Disordered" evidence="1">
    <location>
        <begin position="19"/>
        <end position="178"/>
    </location>
</feature>
<proteinExistence type="predicted"/>
<accession>A0A9W8A7D8</accession>
<sequence length="401" mass="45646">MYRTVRNLVVSTLFLGNMSGSHIQNKENSKTSSISNNKNRSNNKNNNIINVNSNNNSNSNNGSNKGASRDRKRRRLDTDLRPSKQQRNGVQPISPRRSQKSSRRKNMETPTPTGSPRKSRGLKSAIKSIQISDKQKSTRASLKRDEHGRSPMGSNTRTLRSRHQDQQETQKLQKPQIPPEFTTMVIVIGQTLEGCEERHAGAQIDPKTQQRQPLFRPETILEDNTHRLYHENQLPLFEVIKPETEEPAAFSEGPAGAVRQRRRASMGKSSVQIDEDLSDSTYLQRHRRPEFAEKRARNREIELYEYARWQEGNRSSGSGTASASYYSQHQLQASLFPLPLLSPTLSSRARSASKVLEAFISMACELTTYRSGRDQSQWFSLPESVFKTMMDERRLRSSATD</sequence>
<reference evidence="2" key="1">
    <citation type="submission" date="2022-07" db="EMBL/GenBank/DDBJ databases">
        <title>Phylogenomic reconstructions and comparative analyses of Kickxellomycotina fungi.</title>
        <authorList>
            <person name="Reynolds N.K."/>
            <person name="Stajich J.E."/>
            <person name="Barry K."/>
            <person name="Grigoriev I.V."/>
            <person name="Crous P."/>
            <person name="Smith M.E."/>
        </authorList>
    </citation>
    <scope>NUCLEOTIDE SEQUENCE</scope>
    <source>
        <strain evidence="2">NBRC 100468</strain>
    </source>
</reference>
<organism evidence="2 3">
    <name type="scientific">Mycoemilia scoparia</name>
    <dbReference type="NCBI Taxonomy" id="417184"/>
    <lineage>
        <taxon>Eukaryota</taxon>
        <taxon>Fungi</taxon>
        <taxon>Fungi incertae sedis</taxon>
        <taxon>Zoopagomycota</taxon>
        <taxon>Kickxellomycotina</taxon>
        <taxon>Kickxellomycetes</taxon>
        <taxon>Kickxellales</taxon>
        <taxon>Kickxellaceae</taxon>
        <taxon>Mycoemilia</taxon>
    </lineage>
</organism>
<keyword evidence="3" id="KW-1185">Reference proteome</keyword>